<dbReference type="KEGG" id="blac:94344553"/>
<dbReference type="GeneID" id="94344553"/>
<organism evidence="1 2">
    <name type="scientific">Bremia lactucae</name>
    <name type="common">Lettuce downy mildew</name>
    <dbReference type="NCBI Taxonomy" id="4779"/>
    <lineage>
        <taxon>Eukaryota</taxon>
        <taxon>Sar</taxon>
        <taxon>Stramenopiles</taxon>
        <taxon>Oomycota</taxon>
        <taxon>Peronosporomycetes</taxon>
        <taxon>Peronosporales</taxon>
        <taxon>Peronosporaceae</taxon>
        <taxon>Bremia</taxon>
    </lineage>
</organism>
<keyword evidence="2" id="KW-1185">Reference proteome</keyword>
<protein>
    <submittedName>
        <fullName evidence="1">Uncharacterized protein</fullName>
    </submittedName>
</protein>
<dbReference type="OrthoDB" id="167134at2759"/>
<dbReference type="RefSeq" id="XP_067821652.1">
    <property type="nucleotide sequence ID" value="XM_067958882.1"/>
</dbReference>
<evidence type="ECO:0000313" key="2">
    <source>
        <dbReference type="Proteomes" id="UP000294530"/>
    </source>
</evidence>
<accession>A0A976IHZ5</accession>
<sequence length="271" mass="31235">MASLHIGFYDPTRRVDNKNVAFWYEAKNLCFHVLFKSKYEALKFETDLRTGPQTLGSPLTNLDVEARVSPATTVSITLERIFLDYYRDDLKSPQDTASSVSLSSIASFLDATTDEFRFQRIEHEKLFLPYGKAESFHLVSRKKSRDHKREFAKYDRDPNNRLALSRDMSGWYDGVSVDVPIVNMLPGMVEKNPSIGSRRKVEVFVKVVDVRCADRVFNRLKDGSTSTTDPLMMKTFVHVENPDAFCLCLKRKYHDNEERARDFFDMTSAVD</sequence>
<name>A0A976IHZ5_BRELC</name>
<evidence type="ECO:0000313" key="1">
    <source>
        <dbReference type="EMBL" id="TDH72153.1"/>
    </source>
</evidence>
<dbReference type="Proteomes" id="UP000294530">
    <property type="component" value="Unassembled WGS sequence"/>
</dbReference>
<reference evidence="1 2" key="1">
    <citation type="journal article" date="2021" name="Genome Biol.">
        <title>AFLAP: assembly-free linkage analysis pipeline using k-mers from genome sequencing data.</title>
        <authorList>
            <person name="Fletcher K."/>
            <person name="Zhang L."/>
            <person name="Gil J."/>
            <person name="Han R."/>
            <person name="Cavanaugh K."/>
            <person name="Michelmore R."/>
        </authorList>
    </citation>
    <scope>NUCLEOTIDE SEQUENCE [LARGE SCALE GENOMIC DNA]</scope>
    <source>
        <strain evidence="1 2">SF5</strain>
    </source>
</reference>
<proteinExistence type="predicted"/>
<comment type="caution">
    <text evidence="1">The sequence shown here is derived from an EMBL/GenBank/DDBJ whole genome shotgun (WGS) entry which is preliminary data.</text>
</comment>
<gene>
    <name evidence="1" type="ORF">CCR75_000776</name>
</gene>
<dbReference type="AlphaFoldDB" id="A0A976IHZ5"/>
<dbReference type="EMBL" id="SHOA02000012">
    <property type="protein sequence ID" value="TDH72153.1"/>
    <property type="molecule type" value="Genomic_DNA"/>
</dbReference>